<feature type="domain" description="Integrase zinc-binding" evidence="4">
    <location>
        <begin position="324"/>
        <end position="379"/>
    </location>
</feature>
<dbReference type="InterPro" id="IPR041588">
    <property type="entry name" value="Integrase_H2C2"/>
</dbReference>
<dbReference type="EMBL" id="JAMKFB020000102">
    <property type="protein sequence ID" value="KAL0153459.1"/>
    <property type="molecule type" value="Genomic_DNA"/>
</dbReference>
<keyword evidence="6" id="KW-1185">Reference proteome</keyword>
<evidence type="ECO:0000259" key="3">
    <source>
        <dbReference type="Pfam" id="PF17919"/>
    </source>
</evidence>
<feature type="domain" description="Reverse transcriptase/retrotransposon-derived protein RNase H-like" evidence="3">
    <location>
        <begin position="68"/>
        <end position="109"/>
    </location>
</feature>
<protein>
    <recommendedName>
        <fullName evidence="1">Gypsy retrotransposon integrase-like protein 1</fullName>
    </recommendedName>
</protein>
<dbReference type="SUPFAM" id="SSF56672">
    <property type="entry name" value="DNA/RNA polymerases"/>
    <property type="match status" value="1"/>
</dbReference>
<accession>A0ABD0MWL3</accession>
<proteinExistence type="predicted"/>
<evidence type="ECO:0000313" key="6">
    <source>
        <dbReference type="Proteomes" id="UP001529510"/>
    </source>
</evidence>
<dbReference type="Gene3D" id="3.30.420.10">
    <property type="entry name" value="Ribonuclease H-like superfamily/Ribonuclease H"/>
    <property type="match status" value="1"/>
</dbReference>
<feature type="region of interest" description="Disordered" evidence="2">
    <location>
        <begin position="502"/>
        <end position="530"/>
    </location>
</feature>
<evidence type="ECO:0000256" key="1">
    <source>
        <dbReference type="ARBA" id="ARBA00039658"/>
    </source>
</evidence>
<dbReference type="FunFam" id="1.10.340.70:FF:000001">
    <property type="entry name" value="Retrovirus-related Pol polyprotein from transposon gypsy-like Protein"/>
    <property type="match status" value="1"/>
</dbReference>
<name>A0ABD0MWL3_CIRMR</name>
<dbReference type="InterPro" id="IPR050951">
    <property type="entry name" value="Retrovirus_Pol_polyprotein"/>
</dbReference>
<sequence length="607" mass="68520">MKEDGATPSQKNIRSFLGMVLYYQAFIPSCSRIARPLFNLTAGQKRSVKGAGGRRRAGTFRELTPQDWTPDCDVAFEELKRALVDSVVLAHPDFERPFLLCTDTSLDGLRLEFLALKWAVCDKFSHWLKGHEFTVWADNNPLTYIMTKPKLDALSLRLLSEPCSELLRQVHNVEDGSVQEVFRLTCQPQTLRSGPLDVRLDASMSTDDVSSILSSCDEWETGTECRAASFTEHLNSLISGDKDVFHSLSLTDLQEHQRKDPVMSRVCHYVDRKRRPSRRERANENLYVLRILKQWDKLSVLNGILYRAIKDLLTKHKRFQFILPESLKTQALSGIHDLAGHQGQPRTLSLACQRFFWLDMERDVRDYVKKCPRCVFSKTPNPGARATLESIKTTAPLELVCIDFWSAEDRHNKSVDVLVITDHFTKLAHAFPCQDQTAKRVAKKLWDGFFCVYGCVYPLPPDGEWWYRKIQQDIRISDRAGNEGTVHRNLILQVNFLPLPDTDSDGYGREDARSPTCSVSPQSDPTCSGGLTAQTHSDACSYAAEIEPAEDADDDQNDAEELSQADSMSNISNVATCDDDHTASWVHDPSPQNPVSDSVPIFARSCS</sequence>
<evidence type="ECO:0000259" key="4">
    <source>
        <dbReference type="Pfam" id="PF17921"/>
    </source>
</evidence>
<comment type="caution">
    <text evidence="5">The sequence shown here is derived from an EMBL/GenBank/DDBJ whole genome shotgun (WGS) entry which is preliminary data.</text>
</comment>
<dbReference type="InterPro" id="IPR041577">
    <property type="entry name" value="RT_RNaseH_2"/>
</dbReference>
<dbReference type="Pfam" id="PF17921">
    <property type="entry name" value="Integrase_H2C2"/>
    <property type="match status" value="1"/>
</dbReference>
<gene>
    <name evidence="5" type="ORF">M9458_051235</name>
</gene>
<dbReference type="Gene3D" id="1.10.340.70">
    <property type="match status" value="1"/>
</dbReference>
<feature type="region of interest" description="Disordered" evidence="2">
    <location>
        <begin position="548"/>
        <end position="607"/>
    </location>
</feature>
<dbReference type="Gene3D" id="3.30.70.270">
    <property type="match status" value="1"/>
</dbReference>
<dbReference type="InterPro" id="IPR012337">
    <property type="entry name" value="RNaseH-like_sf"/>
</dbReference>
<dbReference type="Pfam" id="PF17919">
    <property type="entry name" value="RT_RNaseH_2"/>
    <property type="match status" value="1"/>
</dbReference>
<evidence type="ECO:0000313" key="5">
    <source>
        <dbReference type="EMBL" id="KAL0153459.1"/>
    </source>
</evidence>
<dbReference type="SUPFAM" id="SSF53098">
    <property type="entry name" value="Ribonuclease H-like"/>
    <property type="match status" value="1"/>
</dbReference>
<organism evidence="5 6">
    <name type="scientific">Cirrhinus mrigala</name>
    <name type="common">Mrigala</name>
    <dbReference type="NCBI Taxonomy" id="683832"/>
    <lineage>
        <taxon>Eukaryota</taxon>
        <taxon>Metazoa</taxon>
        <taxon>Chordata</taxon>
        <taxon>Craniata</taxon>
        <taxon>Vertebrata</taxon>
        <taxon>Euteleostomi</taxon>
        <taxon>Actinopterygii</taxon>
        <taxon>Neopterygii</taxon>
        <taxon>Teleostei</taxon>
        <taxon>Ostariophysi</taxon>
        <taxon>Cypriniformes</taxon>
        <taxon>Cyprinidae</taxon>
        <taxon>Labeoninae</taxon>
        <taxon>Labeonini</taxon>
        <taxon>Cirrhinus</taxon>
    </lineage>
</organism>
<dbReference type="PANTHER" id="PTHR37984">
    <property type="entry name" value="PROTEIN CBG26694"/>
    <property type="match status" value="1"/>
</dbReference>
<dbReference type="Proteomes" id="UP001529510">
    <property type="component" value="Unassembled WGS sequence"/>
</dbReference>
<dbReference type="InterPro" id="IPR043128">
    <property type="entry name" value="Rev_trsase/Diguanyl_cyclase"/>
</dbReference>
<feature type="compositionally biased region" description="Acidic residues" evidence="2">
    <location>
        <begin position="548"/>
        <end position="563"/>
    </location>
</feature>
<dbReference type="AlphaFoldDB" id="A0ABD0MWL3"/>
<feature type="compositionally biased region" description="Polar residues" evidence="2">
    <location>
        <begin position="515"/>
        <end position="530"/>
    </location>
</feature>
<dbReference type="GO" id="GO:0006259">
    <property type="term" value="P:DNA metabolic process"/>
    <property type="evidence" value="ECO:0007669"/>
    <property type="project" value="UniProtKB-ARBA"/>
</dbReference>
<feature type="compositionally biased region" description="Polar residues" evidence="2">
    <location>
        <begin position="564"/>
        <end position="575"/>
    </location>
</feature>
<dbReference type="InterPro" id="IPR043502">
    <property type="entry name" value="DNA/RNA_pol_sf"/>
</dbReference>
<dbReference type="PANTHER" id="PTHR37984:SF15">
    <property type="entry name" value="INTEGRASE CATALYTIC DOMAIN-CONTAINING PROTEIN"/>
    <property type="match status" value="1"/>
</dbReference>
<reference evidence="5 6" key="1">
    <citation type="submission" date="2024-05" db="EMBL/GenBank/DDBJ databases">
        <title>Genome sequencing and assembly of Indian major carp, Cirrhinus mrigala (Hamilton, 1822).</title>
        <authorList>
            <person name="Mohindra V."/>
            <person name="Chowdhury L.M."/>
            <person name="Lal K."/>
            <person name="Jena J.K."/>
        </authorList>
    </citation>
    <scope>NUCLEOTIDE SEQUENCE [LARGE SCALE GENOMIC DNA]</scope>
    <source>
        <strain evidence="5">CM1030</strain>
        <tissue evidence="5">Blood</tissue>
    </source>
</reference>
<evidence type="ECO:0000256" key="2">
    <source>
        <dbReference type="SAM" id="MobiDB-lite"/>
    </source>
</evidence>
<dbReference type="InterPro" id="IPR036397">
    <property type="entry name" value="RNaseH_sf"/>
</dbReference>